<evidence type="ECO:0000256" key="10">
    <source>
        <dbReference type="ARBA" id="ARBA00023098"/>
    </source>
</evidence>
<dbReference type="InterPro" id="IPR015422">
    <property type="entry name" value="PyrdxlP-dep_Trfase_small"/>
</dbReference>
<evidence type="ECO:0000256" key="2">
    <source>
        <dbReference type="ARBA" id="ARBA00004389"/>
    </source>
</evidence>
<evidence type="ECO:0000256" key="6">
    <source>
        <dbReference type="ARBA" id="ARBA00022824"/>
    </source>
</evidence>
<dbReference type="InterPro" id="IPR015424">
    <property type="entry name" value="PyrdxlP-dep_Trfase"/>
</dbReference>
<dbReference type="GO" id="GO:0005789">
    <property type="term" value="C:endoplasmic reticulum membrane"/>
    <property type="evidence" value="ECO:0007669"/>
    <property type="project" value="UniProtKB-SubCell"/>
</dbReference>
<keyword evidence="7 16" id="KW-0663">Pyridoxal phosphate</keyword>
<dbReference type="Gene3D" id="3.40.640.10">
    <property type="entry name" value="Type I PLP-dependent aspartate aminotransferase-like (Major domain)"/>
    <property type="match status" value="1"/>
</dbReference>
<evidence type="ECO:0000256" key="4">
    <source>
        <dbReference type="ARBA" id="ARBA00004991"/>
    </source>
</evidence>
<evidence type="ECO:0000256" key="13">
    <source>
        <dbReference type="ARBA" id="ARBA00038302"/>
    </source>
</evidence>
<dbReference type="FunFam" id="6.10.140.2150:FF:000001">
    <property type="entry name" value="Sphingosine-1-phosphate lyase 1"/>
    <property type="match status" value="1"/>
</dbReference>
<dbReference type="Proteomes" id="UP000261420">
    <property type="component" value="Unplaced"/>
</dbReference>
<proteinExistence type="inferred from homology"/>
<organism evidence="18 19">
    <name type="scientific">Seriola dumerili</name>
    <name type="common">Greater amberjack</name>
    <name type="synonym">Caranx dumerili</name>
    <dbReference type="NCBI Taxonomy" id="41447"/>
    <lineage>
        <taxon>Eukaryota</taxon>
        <taxon>Metazoa</taxon>
        <taxon>Chordata</taxon>
        <taxon>Craniata</taxon>
        <taxon>Vertebrata</taxon>
        <taxon>Euteleostomi</taxon>
        <taxon>Actinopterygii</taxon>
        <taxon>Neopterygii</taxon>
        <taxon>Teleostei</taxon>
        <taxon>Neoteleostei</taxon>
        <taxon>Acanthomorphata</taxon>
        <taxon>Carangaria</taxon>
        <taxon>Carangiformes</taxon>
        <taxon>Carangidae</taxon>
        <taxon>Seriola</taxon>
    </lineage>
</organism>
<dbReference type="GO" id="GO:0030149">
    <property type="term" value="P:sphingolipid catabolic process"/>
    <property type="evidence" value="ECO:0007669"/>
    <property type="project" value="TreeGrafter"/>
</dbReference>
<feature type="modified residue" description="N6-(pyridoxal phosphate)lysine" evidence="16">
    <location>
        <position position="367"/>
    </location>
</feature>
<evidence type="ECO:0000256" key="5">
    <source>
        <dbReference type="ARBA" id="ARBA00022692"/>
    </source>
</evidence>
<evidence type="ECO:0000256" key="12">
    <source>
        <dbReference type="ARBA" id="ARBA00023239"/>
    </source>
</evidence>
<dbReference type="EC" id="4.1.2.27" evidence="14"/>
<dbReference type="InterPro" id="IPR015421">
    <property type="entry name" value="PyrdxlP-dep_Trfase_major"/>
</dbReference>
<dbReference type="FunFam" id="3.90.1150.10:FF:000247">
    <property type="entry name" value="Sphingosine phosphate lyase, putative"/>
    <property type="match status" value="1"/>
</dbReference>
<dbReference type="InterPro" id="IPR050477">
    <property type="entry name" value="GrpII_AminoAcid_Decarb"/>
</dbReference>
<comment type="subcellular location">
    <subcellularLocation>
        <location evidence="2">Endoplasmic reticulum membrane</location>
        <topology evidence="2">Single-pass membrane protein</topology>
    </subcellularLocation>
</comment>
<dbReference type="STRING" id="41447.ENSSDUP00000025490"/>
<reference evidence="18" key="2">
    <citation type="submission" date="2025-09" db="UniProtKB">
        <authorList>
            <consortium name="Ensembl"/>
        </authorList>
    </citation>
    <scope>IDENTIFICATION</scope>
</reference>
<keyword evidence="12 17" id="KW-0456">Lyase</keyword>
<dbReference type="Gene3D" id="6.10.140.2150">
    <property type="match status" value="1"/>
</dbReference>
<keyword evidence="8" id="KW-0746">Sphingolipid metabolism</keyword>
<dbReference type="PANTHER" id="PTHR42735">
    <property type="match status" value="1"/>
</dbReference>
<evidence type="ECO:0000313" key="18">
    <source>
        <dbReference type="Ensembl" id="ENSSDUP00000025490.1"/>
    </source>
</evidence>
<dbReference type="Ensembl" id="ENSSDUT00000025955.1">
    <property type="protein sequence ID" value="ENSSDUP00000025490.1"/>
    <property type="gene ID" value="ENSSDUG00000018447.1"/>
</dbReference>
<evidence type="ECO:0000256" key="16">
    <source>
        <dbReference type="PIRSR" id="PIRSR602129-50"/>
    </source>
</evidence>
<evidence type="ECO:0000256" key="17">
    <source>
        <dbReference type="RuleBase" id="RU000382"/>
    </source>
</evidence>
<evidence type="ECO:0000256" key="8">
    <source>
        <dbReference type="ARBA" id="ARBA00022919"/>
    </source>
</evidence>
<dbReference type="AlphaFoldDB" id="A0A3B4V5S6"/>
<evidence type="ECO:0000256" key="3">
    <source>
        <dbReference type="ARBA" id="ARBA00004760"/>
    </source>
</evidence>
<evidence type="ECO:0000256" key="7">
    <source>
        <dbReference type="ARBA" id="ARBA00022898"/>
    </source>
</evidence>
<comment type="similarity">
    <text evidence="13">Belongs to the group II decarboxylase family. Sphingosine-1-phosphate lyase subfamily.</text>
</comment>
<keyword evidence="6" id="KW-0256">Endoplasmic reticulum</keyword>
<dbReference type="FunFam" id="3.40.640.10:FF:000020">
    <property type="entry name" value="sphingosine-1-phosphate lyase 1"/>
    <property type="match status" value="1"/>
</dbReference>
<dbReference type="PANTHER" id="PTHR42735:SF6">
    <property type="entry name" value="SPHINGOSINE-1-PHOSPHATE LYASE 1"/>
    <property type="match status" value="1"/>
</dbReference>
<sequence length="583" mass="64155">MLCVLNAVHINCNTCVCVWCVQSALEVYKEMVLLYLQEAGDRSTCAAPTWSRGRSIGAAVITTLGAVWVKGFLFQQESLTSRIKKQGFRLIRKIPFVGIAIQSQLNKALDDMSTSLCTLKEGMSYTKQLPSKGLSQSQVLDKIREYETLNEVQWEKGCVSGAVYWGDESLTKLLVKVYGDFAWSNPLHPDIFPGVRKMEAEVVRMACALFQGGPSSCGTVTSGGTESILMACKAYRDMAYERGVKYPEILAPVSVHAAFNKAAHYFGMKLVHIPLDNKTMKVDVKAMKRAINKNTAMLVCSAPQFPHGIMDPIEEVAKLAVRYNLPLHVDACLGGFLIVFMAKAGYPLAPFDFRVKGVTSISADTHKYGYAPKGSSVILYSDKKYRHYQYFVAPDWQGGIYASPSVAGSRPGGIIAACWATMMHMGENGYIDATRKIISTALRIKTEIQKMKGVFVFGDPEVSVVAIGSDVFDIFRLSNALTSKGWNLNTLQYPSSIHICCTVLHTQPGVADQFIRDVREQVAVILKNPKEKTTGMGAIYGMAQSIPDRSMVTEISRGFLDCLYSTEVPKTNNSHMNGNGKAH</sequence>
<keyword evidence="19" id="KW-1185">Reference proteome</keyword>
<dbReference type="GeneTree" id="ENSGT00390000000046"/>
<dbReference type="GO" id="GO:0008117">
    <property type="term" value="F:sphinganine-1-phosphate aldolase activity"/>
    <property type="evidence" value="ECO:0007669"/>
    <property type="project" value="UniProtKB-EC"/>
</dbReference>
<comment type="pathway">
    <text evidence="4">Sphingolipid metabolism.</text>
</comment>
<keyword evidence="11" id="KW-0472">Membrane</keyword>
<comment type="pathway">
    <text evidence="3">Lipid metabolism; sphingolipid metabolism.</text>
</comment>
<accession>A0A3B4V5S6</accession>
<dbReference type="Pfam" id="PF00282">
    <property type="entry name" value="Pyridoxal_deC"/>
    <property type="match status" value="1"/>
</dbReference>
<keyword evidence="5" id="KW-0812">Transmembrane</keyword>
<keyword evidence="10" id="KW-0443">Lipid metabolism</keyword>
<dbReference type="GO" id="GO:0019752">
    <property type="term" value="P:carboxylic acid metabolic process"/>
    <property type="evidence" value="ECO:0007669"/>
    <property type="project" value="InterPro"/>
</dbReference>
<protein>
    <recommendedName>
        <fullName evidence="14">sphinganine-1-phosphate aldolase</fullName>
        <ecNumber evidence="14">4.1.2.27</ecNumber>
    </recommendedName>
    <alternativeName>
        <fullName evidence="15">Sphingosine-1-phosphate aldolase</fullName>
    </alternativeName>
</protein>
<dbReference type="Gene3D" id="3.90.1150.10">
    <property type="entry name" value="Aspartate Aminotransferase, domain 1"/>
    <property type="match status" value="1"/>
</dbReference>
<comment type="cofactor">
    <cofactor evidence="1 16 17">
        <name>pyridoxal 5'-phosphate</name>
        <dbReference type="ChEBI" id="CHEBI:597326"/>
    </cofactor>
</comment>
<keyword evidence="9" id="KW-1133">Transmembrane helix</keyword>
<evidence type="ECO:0000256" key="11">
    <source>
        <dbReference type="ARBA" id="ARBA00023136"/>
    </source>
</evidence>
<evidence type="ECO:0000256" key="14">
    <source>
        <dbReference type="ARBA" id="ARBA00038965"/>
    </source>
</evidence>
<evidence type="ECO:0000256" key="15">
    <source>
        <dbReference type="ARBA" id="ARBA00042568"/>
    </source>
</evidence>
<name>A0A3B4V5S6_SERDU</name>
<dbReference type="GO" id="GO:0030170">
    <property type="term" value="F:pyridoxal phosphate binding"/>
    <property type="evidence" value="ECO:0007669"/>
    <property type="project" value="InterPro"/>
</dbReference>
<evidence type="ECO:0000256" key="1">
    <source>
        <dbReference type="ARBA" id="ARBA00001933"/>
    </source>
</evidence>
<dbReference type="InterPro" id="IPR002129">
    <property type="entry name" value="PyrdxlP-dep_de-COase"/>
</dbReference>
<evidence type="ECO:0000256" key="9">
    <source>
        <dbReference type="ARBA" id="ARBA00022989"/>
    </source>
</evidence>
<evidence type="ECO:0000313" key="19">
    <source>
        <dbReference type="Proteomes" id="UP000261420"/>
    </source>
</evidence>
<reference evidence="18" key="1">
    <citation type="submission" date="2025-08" db="UniProtKB">
        <authorList>
            <consortium name="Ensembl"/>
        </authorList>
    </citation>
    <scope>IDENTIFICATION</scope>
</reference>
<dbReference type="SUPFAM" id="SSF53383">
    <property type="entry name" value="PLP-dependent transferases"/>
    <property type="match status" value="1"/>
</dbReference>
<dbReference type="CDD" id="cd06450">
    <property type="entry name" value="DOPA_deC_like"/>
    <property type="match status" value="1"/>
</dbReference>